<dbReference type="Gene3D" id="3.40.190.10">
    <property type="entry name" value="Periplasmic binding protein-like II"/>
    <property type="match status" value="2"/>
</dbReference>
<dbReference type="AlphaFoldDB" id="A0AAW9SEL9"/>
<dbReference type="PANTHER" id="PTHR31528">
    <property type="entry name" value="4-AMINO-5-HYDROXYMETHYL-2-METHYLPYRIMIDINE PHOSPHATE SYNTHASE THI11-RELATED"/>
    <property type="match status" value="1"/>
</dbReference>
<dbReference type="Pfam" id="PF09084">
    <property type="entry name" value="NMT1"/>
    <property type="match status" value="1"/>
</dbReference>
<dbReference type="Proteomes" id="UP001428774">
    <property type="component" value="Unassembled WGS sequence"/>
</dbReference>
<dbReference type="RefSeq" id="WP_347168616.1">
    <property type="nucleotide sequence ID" value="NZ_JBDNCH010000004.1"/>
</dbReference>
<evidence type="ECO:0000313" key="2">
    <source>
        <dbReference type="EMBL" id="MEN9063294.1"/>
    </source>
</evidence>
<dbReference type="GO" id="GO:0009228">
    <property type="term" value="P:thiamine biosynthetic process"/>
    <property type="evidence" value="ECO:0007669"/>
    <property type="project" value="InterPro"/>
</dbReference>
<dbReference type="InterPro" id="IPR027939">
    <property type="entry name" value="NMT1/THI5"/>
</dbReference>
<name>A0AAW9SEL9_9RHOB</name>
<accession>A0AAW9SEL9</accession>
<proteinExistence type="predicted"/>
<evidence type="ECO:0000313" key="3">
    <source>
        <dbReference type="Proteomes" id="UP001428774"/>
    </source>
</evidence>
<comment type="caution">
    <text evidence="2">The sequence shown here is derived from an EMBL/GenBank/DDBJ whole genome shotgun (WGS) entry which is preliminary data.</text>
</comment>
<dbReference type="PANTHER" id="PTHR31528:SF15">
    <property type="entry name" value="RIBOFLAVIN-BINDING PROTEIN RIBY"/>
    <property type="match status" value="1"/>
</dbReference>
<organism evidence="2 3">
    <name type="scientific">Ponticoccus litoralis</name>
    <dbReference type="NCBI Taxonomy" id="422297"/>
    <lineage>
        <taxon>Bacteria</taxon>
        <taxon>Pseudomonadati</taxon>
        <taxon>Pseudomonadota</taxon>
        <taxon>Alphaproteobacteria</taxon>
        <taxon>Rhodobacterales</taxon>
        <taxon>Roseobacteraceae</taxon>
        <taxon>Ponticoccus</taxon>
    </lineage>
</organism>
<feature type="domain" description="SsuA/THI5-like" evidence="1">
    <location>
        <begin position="84"/>
        <end position="297"/>
    </location>
</feature>
<protein>
    <submittedName>
        <fullName evidence="2">ABC transporter substrate-binding protein</fullName>
    </submittedName>
</protein>
<dbReference type="InterPro" id="IPR015168">
    <property type="entry name" value="SsuA/THI5"/>
</dbReference>
<gene>
    <name evidence="2" type="ORF">ABFB10_22180</name>
</gene>
<reference evidence="2 3" key="1">
    <citation type="submission" date="2024-05" db="EMBL/GenBank/DDBJ databases">
        <title>Genome sequence of Ponticoccus litoralis KCCM 90028.</title>
        <authorList>
            <person name="Kim J.M."/>
            <person name="Lee J.K."/>
            <person name="Choi B.J."/>
            <person name="Bayburt H."/>
            <person name="Baek J.H."/>
            <person name="Jeon C.O."/>
        </authorList>
    </citation>
    <scope>NUCLEOTIDE SEQUENCE [LARGE SCALE GENOMIC DNA]</scope>
    <source>
        <strain evidence="2 3">KCCM 90028</strain>
    </source>
</reference>
<dbReference type="EMBL" id="JBDNCH010000004">
    <property type="protein sequence ID" value="MEN9063294.1"/>
    <property type="molecule type" value="Genomic_DNA"/>
</dbReference>
<keyword evidence="3" id="KW-1185">Reference proteome</keyword>
<sequence length="376" mass="40305">MQFTRGSQFKRVTIATARQSLRANCFKSAQNVAGSCPLRTTTGRKNHEGNNLSHRVSTGQCGVCSGGTDKVTFQMDWLPGGDKAAIFVCLERGFCEEAGLDLRLESGRGSSESLTKLATGSSDIGNADIGALMAARVTEDLQVTAVMSYYSEGPHAFFTLKGNGIESFADVKGKNLVTSPFTSSNVYLPLVLNDNGLSMDDVTLTKSDPGALNPMLVTGQTDAVISWITDVTRYTQQAKDAGREMIVLPWAEAGLVMYSGSIVASNQFLEERPDVARRFIAALLQSVEYMRENPEDAAKAVTDAVPEMDHATAMGSLNDALGLIFNEVTERDGLGALEPGRLQATWERVAAAQGLAPDALDPEDVVDRSFMPENGS</sequence>
<evidence type="ECO:0000259" key="1">
    <source>
        <dbReference type="Pfam" id="PF09084"/>
    </source>
</evidence>
<dbReference type="SUPFAM" id="SSF53850">
    <property type="entry name" value="Periplasmic binding protein-like II"/>
    <property type="match status" value="1"/>
</dbReference>